<dbReference type="RefSeq" id="WP_191205302.1">
    <property type="nucleotide sequence ID" value="NZ_JACXZA010000005.1"/>
</dbReference>
<keyword evidence="2" id="KW-1185">Reference proteome</keyword>
<accession>A0ABR8MYH4</accession>
<name>A0ABR8MYH4_9BACL</name>
<evidence type="ECO:0000313" key="2">
    <source>
        <dbReference type="Proteomes" id="UP000609346"/>
    </source>
</evidence>
<proteinExistence type="predicted"/>
<comment type="caution">
    <text evidence="1">The sequence shown here is derived from an EMBL/GenBank/DDBJ whole genome shotgun (WGS) entry which is preliminary data.</text>
</comment>
<organism evidence="1 2">
    <name type="scientific">Paenibacillus terricola</name>
    <dbReference type="NCBI Taxonomy" id="2763503"/>
    <lineage>
        <taxon>Bacteria</taxon>
        <taxon>Bacillati</taxon>
        <taxon>Bacillota</taxon>
        <taxon>Bacilli</taxon>
        <taxon>Bacillales</taxon>
        <taxon>Paenibacillaceae</taxon>
        <taxon>Paenibacillus</taxon>
    </lineage>
</organism>
<dbReference type="EMBL" id="JACXZA010000005">
    <property type="protein sequence ID" value="MBD3920994.1"/>
    <property type="molecule type" value="Genomic_DNA"/>
</dbReference>
<protein>
    <submittedName>
        <fullName evidence="1">Uncharacterized protein</fullName>
    </submittedName>
</protein>
<sequence length="287" mass="33576">MKVTSYYGGYADMGYVYIAPPNEKLDKDIASRNEITKLFKPEEIQIPYITGDSQISLFISKMTIAEDKFFAGYQKAFESEYGLDFDSHGYLTGFELNLSKDKFVEFIRNQAYKTFHIEWHNKPYNLVTFDHPEQVFHSENIIYKLNEQEDTFVIVQLEEYENYYPQYYYTTKKKPPTAKIKALFSSREDIYPLEYLLKPKFHLEESTTVAVINNDLCCELNVLPQWDSIPNEDRESLINHYVCENCSEVVRIMECIIHGVEDGLLLRGTCNSCNHRVSTHVPLNQII</sequence>
<evidence type="ECO:0000313" key="1">
    <source>
        <dbReference type="EMBL" id="MBD3920994.1"/>
    </source>
</evidence>
<reference evidence="1 2" key="1">
    <citation type="submission" date="2020-09" db="EMBL/GenBank/DDBJ databases">
        <title>Paenibacillus sp. strain PR3 16S rRNA gene Genome sequencing and assembly.</title>
        <authorList>
            <person name="Kim J."/>
        </authorList>
    </citation>
    <scope>NUCLEOTIDE SEQUENCE [LARGE SCALE GENOMIC DNA]</scope>
    <source>
        <strain evidence="1 2">PR3</strain>
    </source>
</reference>
<dbReference type="Proteomes" id="UP000609346">
    <property type="component" value="Unassembled WGS sequence"/>
</dbReference>
<gene>
    <name evidence="1" type="ORF">H8B09_19665</name>
</gene>